<feature type="domain" description="CobB/CobQ-like glutamine amidotransferase" evidence="6">
    <location>
        <begin position="260"/>
        <end position="424"/>
    </location>
</feature>
<dbReference type="Gene3D" id="3.40.50.300">
    <property type="entry name" value="P-loop containing nucleotide triphosphate hydrolases"/>
    <property type="match status" value="1"/>
</dbReference>
<dbReference type="Pfam" id="PF07685">
    <property type="entry name" value="GATase_3"/>
    <property type="match status" value="1"/>
</dbReference>
<name>A0A1L7CXL0_9CORY</name>
<keyword evidence="3 4" id="KW-0315">Glutamine amidotransferase</keyword>
<keyword evidence="2 4" id="KW-0169">Cobalamin biosynthesis</keyword>
<evidence type="ECO:0000256" key="3">
    <source>
        <dbReference type="ARBA" id="ARBA00022962"/>
    </source>
</evidence>
<dbReference type="Proteomes" id="UP000185469">
    <property type="component" value="Chromosome"/>
</dbReference>
<dbReference type="NCBIfam" id="TIGR00313">
    <property type="entry name" value="cobQ"/>
    <property type="match status" value="1"/>
</dbReference>
<dbReference type="CDD" id="cd01750">
    <property type="entry name" value="GATase1_CobQ"/>
    <property type="match status" value="1"/>
</dbReference>
<sequence length="488" mass="50228">MAAPAALIAGCTSDAGKSVLVAGLCRLLARRGVDVAPFKAQNMSNNCAVTPDGGEIGRAQALQAAACGLAPSVDFNPVLLKPEAEAVSQVVVRGRAAGRVGARDYRGRRRELRGVVADALAGLRERHEVVICEGAGSPAEVNLRDSDIANMGLAEAAGLPVVVVGDIDRGGVLAHFVGTHAILDPADRERITGFAVNRFRGDPGLLAPGLAEVTRCTGVPVLGVVPELPGLWVDAEDSLAARVGAPVGPGAAPLGAEALEVAAIRLPRVSNATDVEALAVEPGVRVRWTVDPLDALAADLVVLPGTKSTIADLAWLRRTGLAAAIAARAGRGVPVLGICGGFQMLCRGIEDRVESGAGAVAGLGLLDVDIAFGEDKILRRHPGGSYEVRQGRVIRSAEATWPHGEGAVRGPVRGTHRHGLLEEDPVRRRLLAEVAAEAGKDGFRVSPGTSFRAARERQLDLLADAVRDHLAGPGLAAATGIAQLDPAG</sequence>
<feature type="active site" evidence="4">
    <location>
        <position position="418"/>
    </location>
</feature>
<dbReference type="SUPFAM" id="SSF52540">
    <property type="entry name" value="P-loop containing nucleoside triphosphate hydrolases"/>
    <property type="match status" value="1"/>
</dbReference>
<comment type="similarity">
    <text evidence="4">Belongs to the CobB/CobQ family. CobQ subfamily.</text>
</comment>
<gene>
    <name evidence="4" type="primary">cobQ</name>
    <name evidence="7" type="ORF">CSPHI_05385</name>
</gene>
<feature type="domain" description="CobQ/CobB/MinD/ParA nucleotide binding" evidence="5">
    <location>
        <begin position="7"/>
        <end position="230"/>
    </location>
</feature>
<dbReference type="GO" id="GO:0009236">
    <property type="term" value="P:cobalamin biosynthetic process"/>
    <property type="evidence" value="ECO:0007669"/>
    <property type="project" value="UniProtKB-UniRule"/>
</dbReference>
<dbReference type="PANTHER" id="PTHR21343">
    <property type="entry name" value="DETHIOBIOTIN SYNTHETASE"/>
    <property type="match status" value="1"/>
</dbReference>
<feature type="active site" description="Nucleophile" evidence="4">
    <location>
        <position position="339"/>
    </location>
</feature>
<dbReference type="PROSITE" id="PS51274">
    <property type="entry name" value="GATASE_COBBQ"/>
    <property type="match status" value="1"/>
</dbReference>
<dbReference type="OrthoDB" id="9808302at2"/>
<evidence type="ECO:0000313" key="8">
    <source>
        <dbReference type="Proteomes" id="UP000185469"/>
    </source>
</evidence>
<evidence type="ECO:0000256" key="4">
    <source>
        <dbReference type="HAMAP-Rule" id="MF_00028"/>
    </source>
</evidence>
<dbReference type="SUPFAM" id="SSF52317">
    <property type="entry name" value="Class I glutamine amidotransferase-like"/>
    <property type="match status" value="1"/>
</dbReference>
<dbReference type="NCBIfam" id="NF001989">
    <property type="entry name" value="PRK00784.1"/>
    <property type="match status" value="1"/>
</dbReference>
<dbReference type="InterPro" id="IPR002586">
    <property type="entry name" value="CobQ/CobB/MinD/ParA_Nub-bd_dom"/>
</dbReference>
<dbReference type="GO" id="GO:0003824">
    <property type="term" value="F:catalytic activity"/>
    <property type="evidence" value="ECO:0007669"/>
    <property type="project" value="InterPro"/>
</dbReference>
<protein>
    <recommendedName>
        <fullName evidence="4">Cobyric acid synthase</fullName>
    </recommendedName>
</protein>
<dbReference type="Pfam" id="PF01656">
    <property type="entry name" value="CbiA"/>
    <property type="match status" value="1"/>
</dbReference>
<dbReference type="InterPro" id="IPR029062">
    <property type="entry name" value="Class_I_gatase-like"/>
</dbReference>
<dbReference type="RefSeq" id="WP_075691820.1">
    <property type="nucleotide sequence ID" value="NZ_CP009248.1"/>
</dbReference>
<comment type="pathway">
    <text evidence="1 4">Cofactor biosynthesis; adenosylcobalamin biosynthesis.</text>
</comment>
<dbReference type="InterPro" id="IPR004459">
    <property type="entry name" value="CobQ_synth"/>
</dbReference>
<dbReference type="InterPro" id="IPR027417">
    <property type="entry name" value="P-loop_NTPase"/>
</dbReference>
<dbReference type="HAMAP" id="MF_00028">
    <property type="entry name" value="CobQ"/>
    <property type="match status" value="1"/>
</dbReference>
<dbReference type="GO" id="GO:0015420">
    <property type="term" value="F:ABC-type vitamin B12 transporter activity"/>
    <property type="evidence" value="ECO:0007669"/>
    <property type="project" value="UniProtKB-UniRule"/>
</dbReference>
<dbReference type="STRING" id="1437874.CSPHI_05385"/>
<reference evidence="7 8" key="1">
    <citation type="submission" date="2014-08" db="EMBL/GenBank/DDBJ databases">
        <title>Complete genome sequence of Corynebacterium sphenisci CECT 5990(T) (=DSM 44792(T)), isolated from healthy wild penguins.</title>
        <authorList>
            <person name="Ruckert C."/>
            <person name="Albersmeier A."/>
            <person name="Winkler A."/>
            <person name="Kalinowski J."/>
        </authorList>
    </citation>
    <scope>NUCLEOTIDE SEQUENCE [LARGE SCALE GENOMIC DNA]</scope>
    <source>
        <strain evidence="7 8">DSM 44792</strain>
    </source>
</reference>
<dbReference type="CDD" id="cd05389">
    <property type="entry name" value="CobQ_N"/>
    <property type="match status" value="1"/>
</dbReference>
<comment type="function">
    <text evidence="4">Catalyzes amidations at positions B, D, E, and G on adenosylcobyrinic A,C-diamide. NH(2) groups are provided by glutamine, and one molecule of ATP is hydrogenolyzed for each amidation.</text>
</comment>
<evidence type="ECO:0000256" key="1">
    <source>
        <dbReference type="ARBA" id="ARBA00004953"/>
    </source>
</evidence>
<dbReference type="PANTHER" id="PTHR21343:SF1">
    <property type="entry name" value="COBYRIC ACID SYNTHASE"/>
    <property type="match status" value="1"/>
</dbReference>
<dbReference type="AlphaFoldDB" id="A0A1L7CXL0"/>
<dbReference type="Gene3D" id="3.40.50.880">
    <property type="match status" value="1"/>
</dbReference>
<dbReference type="EMBL" id="CP009248">
    <property type="protein sequence ID" value="APT90560.1"/>
    <property type="molecule type" value="Genomic_DNA"/>
</dbReference>
<dbReference type="InterPro" id="IPR047045">
    <property type="entry name" value="CobQ_N"/>
</dbReference>
<evidence type="ECO:0000313" key="7">
    <source>
        <dbReference type="EMBL" id="APT90560.1"/>
    </source>
</evidence>
<proteinExistence type="inferred from homology"/>
<dbReference type="UniPathway" id="UPA00148"/>
<accession>A0A1L7CXL0</accession>
<dbReference type="InterPro" id="IPR033949">
    <property type="entry name" value="CobQ_GATase1"/>
</dbReference>
<evidence type="ECO:0000256" key="2">
    <source>
        <dbReference type="ARBA" id="ARBA00022573"/>
    </source>
</evidence>
<organism evidence="7 8">
    <name type="scientific">Corynebacterium sphenisci DSM 44792</name>
    <dbReference type="NCBI Taxonomy" id="1437874"/>
    <lineage>
        <taxon>Bacteria</taxon>
        <taxon>Bacillati</taxon>
        <taxon>Actinomycetota</taxon>
        <taxon>Actinomycetes</taxon>
        <taxon>Mycobacteriales</taxon>
        <taxon>Corynebacteriaceae</taxon>
        <taxon>Corynebacterium</taxon>
    </lineage>
</organism>
<dbReference type="KEGG" id="csph:CSPHI_05385"/>
<keyword evidence="8" id="KW-1185">Reference proteome</keyword>
<evidence type="ECO:0000259" key="6">
    <source>
        <dbReference type="Pfam" id="PF07685"/>
    </source>
</evidence>
<dbReference type="InterPro" id="IPR011698">
    <property type="entry name" value="GATase_3"/>
</dbReference>
<evidence type="ECO:0000259" key="5">
    <source>
        <dbReference type="Pfam" id="PF01656"/>
    </source>
</evidence>